<comment type="caution">
    <text evidence="1">The sequence shown here is derived from an EMBL/GenBank/DDBJ whole genome shotgun (WGS) entry which is preliminary data.</text>
</comment>
<accession>A0A7Z1KL24</accession>
<proteinExistence type="predicted"/>
<dbReference type="Proteomes" id="UP000221568">
    <property type="component" value="Unassembled WGS sequence"/>
</dbReference>
<dbReference type="EMBL" id="PDOM01000252">
    <property type="protein sequence ID" value="PHP46423.1"/>
    <property type="molecule type" value="Genomic_DNA"/>
</dbReference>
<feature type="non-terminal residue" evidence="1">
    <location>
        <position position="1"/>
    </location>
</feature>
<keyword evidence="1" id="KW-0808">Transferase</keyword>
<protein>
    <submittedName>
        <fullName evidence="1">Bifunctional GTP diphosphokinase/guanosine-3',5'-bis(Diphosphate) 3'-diphosphatase</fullName>
    </submittedName>
</protein>
<name>A0A7Z1KL24_SALDU</name>
<evidence type="ECO:0000313" key="1">
    <source>
        <dbReference type="EMBL" id="PHP46423.1"/>
    </source>
</evidence>
<reference evidence="1 2" key="1">
    <citation type="submission" date="2017-10" db="EMBL/GenBank/DDBJ databases">
        <title>Characterization of the Virulence Potential of Salmonella enterica Isolates Carrying Incompatibility Group FIB Plasmids using Caco-2 Intestinal Epithelial Cells.</title>
        <authorList>
            <person name="Sanad Y."/>
            <person name="Khajanchi B."/>
            <person name="Deck J."/>
            <person name="Cox J."/>
            <person name="Thaker R."/>
            <person name="Han J."/>
            <person name="Nayak R."/>
            <person name="Foley S."/>
        </authorList>
    </citation>
    <scope>NUCLEOTIDE SEQUENCE [LARGE SCALE GENOMIC DNA]</scope>
    <source>
        <strain evidence="1 2">SE853</strain>
    </source>
</reference>
<dbReference type="GO" id="GO:0016301">
    <property type="term" value="F:kinase activity"/>
    <property type="evidence" value="ECO:0007669"/>
    <property type="project" value="UniProtKB-KW"/>
</dbReference>
<keyword evidence="1" id="KW-0418">Kinase</keyword>
<feature type="non-terminal residue" evidence="1">
    <location>
        <position position="73"/>
    </location>
</feature>
<evidence type="ECO:0000313" key="2">
    <source>
        <dbReference type="Proteomes" id="UP000221568"/>
    </source>
</evidence>
<dbReference type="AlphaFoldDB" id="A0A7Z1KL24"/>
<sequence length="73" mass="8282">RRIARETLEIGSGRANRVDIHHSKTVQEERGNGAQYPNRYRVVREGVKAARGKRGERIQKILSESEGRLQEAG</sequence>
<organism evidence="1 2">
    <name type="scientific">Salmonella dublin</name>
    <dbReference type="NCBI Taxonomy" id="98360"/>
    <lineage>
        <taxon>Bacteria</taxon>
        <taxon>Pseudomonadati</taxon>
        <taxon>Pseudomonadota</taxon>
        <taxon>Gammaproteobacteria</taxon>
        <taxon>Enterobacterales</taxon>
        <taxon>Enterobacteriaceae</taxon>
        <taxon>Salmonella</taxon>
    </lineage>
</organism>
<gene>
    <name evidence="1" type="ORF">CR088_27620</name>
</gene>